<sequence length="126" mass="13837">MSKFTHHIFVCGKCKPSKRRPKADSHDPGKLRAALKKEIKRLGIKADVRANDSGCLDQCDDGQVVVIYPQAIWYGGVGVEDAERIIHETILAGNILEDLRIPDELLRCGKAAKKDKSTAAEPTQGD</sequence>
<reference evidence="1 2" key="1">
    <citation type="submission" date="2018-02" db="EMBL/GenBank/DDBJ databases">
        <title>Comparative genomes isolates from brazilian mangrove.</title>
        <authorList>
            <person name="Araujo J.E."/>
            <person name="Taketani R.G."/>
            <person name="Silva M.C.P."/>
            <person name="Loureco M.V."/>
            <person name="Andreote F.D."/>
        </authorList>
    </citation>
    <scope>NUCLEOTIDE SEQUENCE [LARGE SCALE GENOMIC DNA]</scope>
    <source>
        <strain evidence="1 2">Hex-1 MGV</strain>
    </source>
</reference>
<evidence type="ECO:0000313" key="2">
    <source>
        <dbReference type="Proteomes" id="UP000238322"/>
    </source>
</evidence>
<name>A0A2S8G5P4_9BACT</name>
<dbReference type="EMBL" id="PUHY01000004">
    <property type="protein sequence ID" value="PQO39766.1"/>
    <property type="molecule type" value="Genomic_DNA"/>
</dbReference>
<dbReference type="Proteomes" id="UP000238322">
    <property type="component" value="Unassembled WGS sequence"/>
</dbReference>
<proteinExistence type="predicted"/>
<dbReference type="Gene3D" id="3.40.30.10">
    <property type="entry name" value="Glutaredoxin"/>
    <property type="match status" value="1"/>
</dbReference>
<dbReference type="InterPro" id="IPR036249">
    <property type="entry name" value="Thioredoxin-like_sf"/>
</dbReference>
<dbReference type="OrthoDB" id="9761899at2"/>
<dbReference type="AlphaFoldDB" id="A0A2S8G5P4"/>
<protein>
    <submittedName>
        <fullName evidence="1">Ferredoxin</fullName>
    </submittedName>
</protein>
<dbReference type="RefSeq" id="WP_105328203.1">
    <property type="nucleotide sequence ID" value="NZ_PUHY01000004.1"/>
</dbReference>
<accession>A0A2S8G5P4</accession>
<dbReference type="CDD" id="cd02980">
    <property type="entry name" value="TRX_Fd_family"/>
    <property type="match status" value="1"/>
</dbReference>
<gene>
    <name evidence="1" type="ORF">C5Y83_03200</name>
</gene>
<dbReference type="SUPFAM" id="SSF52833">
    <property type="entry name" value="Thioredoxin-like"/>
    <property type="match status" value="1"/>
</dbReference>
<organism evidence="1 2">
    <name type="scientific">Blastopirellula marina</name>
    <dbReference type="NCBI Taxonomy" id="124"/>
    <lineage>
        <taxon>Bacteria</taxon>
        <taxon>Pseudomonadati</taxon>
        <taxon>Planctomycetota</taxon>
        <taxon>Planctomycetia</taxon>
        <taxon>Pirellulales</taxon>
        <taxon>Pirellulaceae</taxon>
        <taxon>Blastopirellula</taxon>
    </lineage>
</organism>
<evidence type="ECO:0000313" key="1">
    <source>
        <dbReference type="EMBL" id="PQO39766.1"/>
    </source>
</evidence>
<comment type="caution">
    <text evidence="1">The sequence shown here is derived from an EMBL/GenBank/DDBJ whole genome shotgun (WGS) entry which is preliminary data.</text>
</comment>